<protein>
    <submittedName>
        <fullName evidence="4">CRISPR-associated protein</fullName>
    </submittedName>
</protein>
<reference evidence="4" key="1">
    <citation type="submission" date="2020-10" db="EMBL/GenBank/DDBJ databases">
        <authorList>
            <person name="Castelo-Branco R."/>
            <person name="Eusebio N."/>
            <person name="Adriana R."/>
            <person name="Vieira A."/>
            <person name="Brugerolle De Fraissinette N."/>
            <person name="Rezende De Castro R."/>
            <person name="Schneider M.P."/>
            <person name="Vasconcelos V."/>
            <person name="Leao P.N."/>
        </authorList>
    </citation>
    <scope>NUCLEOTIDE SEQUENCE</scope>
    <source>
        <strain evidence="4">LEGE 07310</strain>
    </source>
</reference>
<dbReference type="PANTHER" id="PTHR35579">
    <property type="entry name" value="CRISPR SYSTEM CMS ENDORIBONUCLEASE CSM3"/>
    <property type="match status" value="1"/>
</dbReference>
<dbReference type="Pfam" id="PF03787">
    <property type="entry name" value="RAMPs"/>
    <property type="match status" value="1"/>
</dbReference>
<proteinExistence type="predicted"/>
<dbReference type="GO" id="GO:0051607">
    <property type="term" value="P:defense response to virus"/>
    <property type="evidence" value="ECO:0007669"/>
    <property type="project" value="UniProtKB-KW"/>
</dbReference>
<dbReference type="PANTHER" id="PTHR35579:SF3">
    <property type="entry name" value="CRISPR SYSTEM CMS ENDORIBONUCLEASE CSM3"/>
    <property type="match status" value="1"/>
</dbReference>
<keyword evidence="5" id="KW-1185">Reference proteome</keyword>
<dbReference type="InterPro" id="IPR052216">
    <property type="entry name" value="CRISPR_Csm3_endoribonuclease"/>
</dbReference>
<dbReference type="Proteomes" id="UP000636505">
    <property type="component" value="Unassembled WGS sequence"/>
</dbReference>
<evidence type="ECO:0000256" key="2">
    <source>
        <dbReference type="SAM" id="MobiDB-lite"/>
    </source>
</evidence>
<accession>A0A8J7AV29</accession>
<evidence type="ECO:0000313" key="4">
    <source>
        <dbReference type="EMBL" id="MBE9077433.1"/>
    </source>
</evidence>
<keyword evidence="1" id="KW-0051">Antiviral defense</keyword>
<dbReference type="AlphaFoldDB" id="A0A8J7AV29"/>
<comment type="caution">
    <text evidence="4">The sequence shown here is derived from an EMBL/GenBank/DDBJ whole genome shotgun (WGS) entry which is preliminary data.</text>
</comment>
<feature type="domain" description="CRISPR type III-associated protein" evidence="3">
    <location>
        <begin position="72"/>
        <end position="230"/>
    </location>
</feature>
<gene>
    <name evidence="4" type="ORF">IQ241_09005</name>
</gene>
<evidence type="ECO:0000313" key="5">
    <source>
        <dbReference type="Proteomes" id="UP000636505"/>
    </source>
</evidence>
<evidence type="ECO:0000259" key="3">
    <source>
        <dbReference type="Pfam" id="PF03787"/>
    </source>
</evidence>
<feature type="compositionally biased region" description="Basic residues" evidence="2">
    <location>
        <begin position="1"/>
        <end position="19"/>
    </location>
</feature>
<evidence type="ECO:0000256" key="1">
    <source>
        <dbReference type="ARBA" id="ARBA00023118"/>
    </source>
</evidence>
<sequence>MEPKKPKQKPKPPVKKSKPKLVENSASEDSTSENSKPYNFVSLSNNGKDIGKVAGHDKFDKKSVNGKLFLTLNVQTSTFVSTGLTVLSSDISDKNFDEVSLIKTSIQKGNKLVIPGSSLKGTIRSAYEAVTRSCLCKTKAYRDQTPRNYSECKIKDNKKSVCPACQVFGAMGWQGLISFSDAVGHEDSNAIKFIPMLYQPDPECENYYQQNGNIKGRKFYYHAKEVTRTGGKGVEAQVAAKKYVLKATLQFRNISQAQLGTLLIVLGQDSKLFAQNPDFHDQNPKPCIALKVGGGKPIGLGSMTAEVEALEQPESLKERYSRYDIADSSRLTGDSLRDVMSVAIAAAYKDATHKSLVEKTQLEALADILKWPTMRTAPEDNY</sequence>
<dbReference type="RefSeq" id="WP_193906194.1">
    <property type="nucleotide sequence ID" value="NZ_JADEXG010000016.1"/>
</dbReference>
<feature type="compositionally biased region" description="Polar residues" evidence="2">
    <location>
        <begin position="24"/>
        <end position="40"/>
    </location>
</feature>
<feature type="region of interest" description="Disordered" evidence="2">
    <location>
        <begin position="1"/>
        <end position="40"/>
    </location>
</feature>
<dbReference type="EMBL" id="JADEXG010000016">
    <property type="protein sequence ID" value="MBE9077433.1"/>
    <property type="molecule type" value="Genomic_DNA"/>
</dbReference>
<name>A0A8J7AV29_9CYAN</name>
<organism evidence="4 5">
    <name type="scientific">Vasconcelosia minhoensis LEGE 07310</name>
    <dbReference type="NCBI Taxonomy" id="915328"/>
    <lineage>
        <taxon>Bacteria</taxon>
        <taxon>Bacillati</taxon>
        <taxon>Cyanobacteriota</taxon>
        <taxon>Cyanophyceae</taxon>
        <taxon>Nodosilineales</taxon>
        <taxon>Cymatolegaceae</taxon>
        <taxon>Vasconcelosia</taxon>
        <taxon>Vasconcelosia minhoensis</taxon>
    </lineage>
</organism>
<dbReference type="InterPro" id="IPR005537">
    <property type="entry name" value="RAMP_III_fam"/>
</dbReference>